<evidence type="ECO:0000313" key="3">
    <source>
        <dbReference type="Proteomes" id="UP000291591"/>
    </source>
</evidence>
<evidence type="ECO:0000313" key="2">
    <source>
        <dbReference type="EMBL" id="RZT88158.1"/>
    </source>
</evidence>
<gene>
    <name evidence="2" type="ORF">EV383_5095</name>
</gene>
<evidence type="ECO:0008006" key="4">
    <source>
        <dbReference type="Google" id="ProtNLM"/>
    </source>
</evidence>
<feature type="signal peptide" evidence="1">
    <location>
        <begin position="1"/>
        <end position="40"/>
    </location>
</feature>
<dbReference type="EMBL" id="SHKL01000001">
    <property type="protein sequence ID" value="RZT88158.1"/>
    <property type="molecule type" value="Genomic_DNA"/>
</dbReference>
<organism evidence="2 3">
    <name type="scientific">Pseudonocardia sediminis</name>
    <dbReference type="NCBI Taxonomy" id="1397368"/>
    <lineage>
        <taxon>Bacteria</taxon>
        <taxon>Bacillati</taxon>
        <taxon>Actinomycetota</taxon>
        <taxon>Actinomycetes</taxon>
        <taxon>Pseudonocardiales</taxon>
        <taxon>Pseudonocardiaceae</taxon>
        <taxon>Pseudonocardia</taxon>
    </lineage>
</organism>
<dbReference type="AlphaFoldDB" id="A0A4Q7V3J8"/>
<dbReference type="InterPro" id="IPR029046">
    <property type="entry name" value="LolA/LolB/LppX"/>
</dbReference>
<proteinExistence type="predicted"/>
<evidence type="ECO:0000256" key="1">
    <source>
        <dbReference type="SAM" id="SignalP"/>
    </source>
</evidence>
<feature type="chain" id="PRO_5020755943" description="Lipoprotein LprG" evidence="1">
    <location>
        <begin position="41"/>
        <end position="285"/>
    </location>
</feature>
<protein>
    <recommendedName>
        <fullName evidence="4">Lipoprotein LprG</fullName>
    </recommendedName>
</protein>
<dbReference type="SUPFAM" id="SSF89392">
    <property type="entry name" value="Prokaryotic lipoproteins and lipoprotein localization factors"/>
    <property type="match status" value="1"/>
</dbReference>
<dbReference type="Proteomes" id="UP000291591">
    <property type="component" value="Unassembled WGS sequence"/>
</dbReference>
<dbReference type="Gene3D" id="2.50.20.20">
    <property type="match status" value="1"/>
</dbReference>
<reference evidence="2 3" key="1">
    <citation type="submission" date="2019-02" db="EMBL/GenBank/DDBJ databases">
        <title>Sequencing the genomes of 1000 actinobacteria strains.</title>
        <authorList>
            <person name="Klenk H.-P."/>
        </authorList>
    </citation>
    <scope>NUCLEOTIDE SEQUENCE [LARGE SCALE GENOMIC DNA]</scope>
    <source>
        <strain evidence="2 3">DSM 45779</strain>
    </source>
</reference>
<accession>A0A4Q7V3J8</accession>
<name>A0A4Q7V3J8_PSEST</name>
<keyword evidence="3" id="KW-1185">Reference proteome</keyword>
<comment type="caution">
    <text evidence="2">The sequence shown here is derived from an EMBL/GenBank/DDBJ whole genome shotgun (WGS) entry which is preliminary data.</text>
</comment>
<keyword evidence="1" id="KW-0732">Signal</keyword>
<sequence>MREGVSEVPRRSWRSRGPRSGALRLALALGLVLAPVAGCAATPDTPPQAAAPNALPKYYDSGALLAAVAARQRSDGGALTTLDGTLDGPSGRQAVTGDGAVRFDGAAVSVRFDQRVGPEGATPRTTGLVRTGGRTWVRVPGAAGRWLEVGVAEIPPADRADATLATNLAGTADPLSGVSRYADASLVSDAVDEDVDGVRTVRYTIVVDLVRASAAETDPAMRTQLTNQVSGGLTRISATVWVDADQRPVRARVRQELPGAGTLDLLAGYRSWGTPVSVDPPPAAG</sequence>